<dbReference type="Proteomes" id="UP000694865">
    <property type="component" value="Unplaced"/>
</dbReference>
<accession>A0ABM0GYF9</accession>
<dbReference type="GeneID" id="100370776"/>
<evidence type="ECO:0000313" key="13">
    <source>
        <dbReference type="Proteomes" id="UP000694865"/>
    </source>
</evidence>
<evidence type="ECO:0000313" key="14">
    <source>
        <dbReference type="RefSeq" id="XP_002740163.1"/>
    </source>
</evidence>
<reference evidence="14" key="1">
    <citation type="submission" date="2025-08" db="UniProtKB">
        <authorList>
            <consortium name="RefSeq"/>
        </authorList>
    </citation>
    <scope>IDENTIFICATION</scope>
    <source>
        <tissue evidence="14">Testes</tissue>
    </source>
</reference>
<evidence type="ECO:0000256" key="12">
    <source>
        <dbReference type="ARBA" id="ARBA00023157"/>
    </source>
</evidence>
<evidence type="ECO:0000256" key="10">
    <source>
        <dbReference type="ARBA" id="ARBA00023128"/>
    </source>
</evidence>
<evidence type="ECO:0000256" key="3">
    <source>
        <dbReference type="ARBA" id="ARBA00004637"/>
    </source>
</evidence>
<dbReference type="Pfam" id="PF05676">
    <property type="entry name" value="NDUF_B7"/>
    <property type="match status" value="1"/>
</dbReference>
<evidence type="ECO:0000256" key="6">
    <source>
        <dbReference type="ARBA" id="ARBA00022448"/>
    </source>
</evidence>
<evidence type="ECO:0000256" key="5">
    <source>
        <dbReference type="ARBA" id="ARBA00018677"/>
    </source>
</evidence>
<keyword evidence="8" id="KW-0999">Mitochondrion inner membrane</keyword>
<evidence type="ECO:0000256" key="9">
    <source>
        <dbReference type="ARBA" id="ARBA00022982"/>
    </source>
</evidence>
<keyword evidence="13" id="KW-1185">Reference proteome</keyword>
<evidence type="ECO:0000256" key="2">
    <source>
        <dbReference type="ARBA" id="ARBA00004569"/>
    </source>
</evidence>
<gene>
    <name evidence="14" type="primary">LOC100370776</name>
</gene>
<keyword evidence="10" id="KW-0496">Mitochondrion</keyword>
<evidence type="ECO:0000256" key="4">
    <source>
        <dbReference type="ARBA" id="ARBA00008006"/>
    </source>
</evidence>
<dbReference type="InterPro" id="IPR008698">
    <property type="entry name" value="NDUB7"/>
</dbReference>
<comment type="similarity">
    <text evidence="4">Belongs to the complex I NDUFB7 subunit family.</text>
</comment>
<name>A0ABM0GYF9_SACKO</name>
<evidence type="ECO:0000256" key="11">
    <source>
        <dbReference type="ARBA" id="ARBA00023136"/>
    </source>
</evidence>
<dbReference type="RefSeq" id="XP_002740163.1">
    <property type="nucleotide sequence ID" value="XM_002740117.2"/>
</dbReference>
<sequence>MGHMWSAYVTQPSISPDLNNIPTFDPMYGFPNGRKERVMVATQEEMDKAKLSLHQRDYCAHLLMDLMKCDRDNFPWRNECKHQRHEYEHCEYEE</sequence>
<comment type="subcellular location">
    <subcellularLocation>
        <location evidence="3">Mitochondrion inner membrane</location>
        <topology evidence="3">Peripheral membrane protein</topology>
    </subcellularLocation>
    <subcellularLocation>
        <location evidence="2">Mitochondrion intermembrane space</location>
    </subcellularLocation>
</comment>
<evidence type="ECO:0000256" key="8">
    <source>
        <dbReference type="ARBA" id="ARBA00022792"/>
    </source>
</evidence>
<comment type="function">
    <text evidence="1">Accessory subunit of the mitochondrial membrane respiratory chain NADH dehydrogenase (Complex I), that is believed not to be involved in catalysis. Complex I functions in the transfer of electrons from NADH to the respiratory chain. The immediate electron acceptor for the enzyme is believed to be ubiquinone.</text>
</comment>
<keyword evidence="7" id="KW-0679">Respiratory chain</keyword>
<organism evidence="13 14">
    <name type="scientific">Saccoglossus kowalevskii</name>
    <name type="common">Acorn worm</name>
    <dbReference type="NCBI Taxonomy" id="10224"/>
    <lineage>
        <taxon>Eukaryota</taxon>
        <taxon>Metazoa</taxon>
        <taxon>Hemichordata</taxon>
        <taxon>Enteropneusta</taxon>
        <taxon>Harrimaniidae</taxon>
        <taxon>Saccoglossus</taxon>
    </lineage>
</organism>
<keyword evidence="6" id="KW-0813">Transport</keyword>
<evidence type="ECO:0000256" key="1">
    <source>
        <dbReference type="ARBA" id="ARBA00003195"/>
    </source>
</evidence>
<keyword evidence="9" id="KW-0249">Electron transport</keyword>
<proteinExistence type="inferred from homology"/>
<dbReference type="PANTHER" id="PTHR20900:SF0">
    <property type="entry name" value="NADH DEHYDROGENASE [UBIQUINONE] 1 BETA SUBCOMPLEX SUBUNIT 7"/>
    <property type="match status" value="1"/>
</dbReference>
<keyword evidence="11" id="KW-0472">Membrane</keyword>
<protein>
    <recommendedName>
        <fullName evidence="5">NADH dehydrogenase [ubiquinone] 1 beta subcomplex subunit 7</fullName>
    </recommendedName>
</protein>
<dbReference type="PANTHER" id="PTHR20900">
    <property type="entry name" value="NADH:UBIQUINONE OXIDOREDUCTASE B18-LIKE SUBUNIT"/>
    <property type="match status" value="1"/>
</dbReference>
<evidence type="ECO:0000256" key="7">
    <source>
        <dbReference type="ARBA" id="ARBA00022660"/>
    </source>
</evidence>
<dbReference type="PROSITE" id="PS51808">
    <property type="entry name" value="CHCH"/>
    <property type="match status" value="1"/>
</dbReference>
<keyword evidence="12" id="KW-1015">Disulfide bond</keyword>